<evidence type="ECO:0000313" key="3">
    <source>
        <dbReference type="Proteomes" id="UP000007755"/>
    </source>
</evidence>
<dbReference type="AlphaFoldDB" id="F4WEP4"/>
<organism evidence="3">
    <name type="scientific">Acromyrmex echinatior</name>
    <name type="common">Panamanian leafcutter ant</name>
    <name type="synonym">Acromyrmex octospinosus echinatior</name>
    <dbReference type="NCBI Taxonomy" id="103372"/>
    <lineage>
        <taxon>Eukaryota</taxon>
        <taxon>Metazoa</taxon>
        <taxon>Ecdysozoa</taxon>
        <taxon>Arthropoda</taxon>
        <taxon>Hexapoda</taxon>
        <taxon>Insecta</taxon>
        <taxon>Pterygota</taxon>
        <taxon>Neoptera</taxon>
        <taxon>Endopterygota</taxon>
        <taxon>Hymenoptera</taxon>
        <taxon>Apocrita</taxon>
        <taxon>Aculeata</taxon>
        <taxon>Formicoidea</taxon>
        <taxon>Formicidae</taxon>
        <taxon>Myrmicinae</taxon>
        <taxon>Acromyrmex</taxon>
    </lineage>
</organism>
<evidence type="ECO:0000313" key="2">
    <source>
        <dbReference type="EMBL" id="EGI67407.1"/>
    </source>
</evidence>
<name>F4WEP4_ACREC</name>
<keyword evidence="3" id="KW-1185">Reference proteome</keyword>
<dbReference type="EMBL" id="GL888103">
    <property type="protein sequence ID" value="EGI67407.1"/>
    <property type="molecule type" value="Genomic_DNA"/>
</dbReference>
<feature type="transmembrane region" description="Helical" evidence="1">
    <location>
        <begin position="12"/>
        <end position="32"/>
    </location>
</feature>
<sequence>MNPSRGLSHSAYFYLAGSGWSLAHMVLVALAGHSSFAVIYKYVVDDGLSSPSMIPVSVSGSSVLIESILGSLERVRCLSCQFNKSLLPFLSPPCDIGTRVPPEYPFANAYEHGPSIPRTNENEWVCGRRWRRQGV</sequence>
<evidence type="ECO:0000256" key="1">
    <source>
        <dbReference type="SAM" id="Phobius"/>
    </source>
</evidence>
<gene>
    <name evidence="2" type="ORF">G5I_04051</name>
</gene>
<dbReference type="InParanoid" id="F4WEP4"/>
<proteinExistence type="predicted"/>
<keyword evidence="1" id="KW-1133">Transmembrane helix</keyword>
<protein>
    <submittedName>
        <fullName evidence="2">Uncharacterized protein</fullName>
    </submittedName>
</protein>
<reference evidence="2" key="1">
    <citation type="submission" date="2011-02" db="EMBL/GenBank/DDBJ databases">
        <title>The genome of the leaf-cutting ant Acromyrmex echinatior suggests key adaptations to social evolution and fungus farming.</title>
        <authorList>
            <person name="Nygaard S."/>
            <person name="Zhang G."/>
        </authorList>
    </citation>
    <scope>NUCLEOTIDE SEQUENCE</scope>
</reference>
<keyword evidence="1" id="KW-0472">Membrane</keyword>
<dbReference type="Proteomes" id="UP000007755">
    <property type="component" value="Unassembled WGS sequence"/>
</dbReference>
<accession>F4WEP4</accession>
<keyword evidence="1" id="KW-0812">Transmembrane</keyword>